<feature type="transmembrane region" description="Helical" evidence="9">
    <location>
        <begin position="14"/>
        <end position="33"/>
    </location>
</feature>
<reference evidence="11 12" key="1">
    <citation type="submission" date="2018-03" db="EMBL/GenBank/DDBJ databases">
        <title>Genomic Encyclopedia of Archaeal and Bacterial Type Strains, Phase II (KMG-II): from individual species to whole genera.</title>
        <authorList>
            <person name="Goeker M."/>
        </authorList>
    </citation>
    <scope>NUCLEOTIDE SEQUENCE [LARGE SCALE GENOMIC DNA]</scope>
    <source>
        <strain evidence="11 12">DSM 44889</strain>
    </source>
</reference>
<keyword evidence="4" id="KW-0547">Nucleotide-binding</keyword>
<organism evidence="11 12">
    <name type="scientific">Quadrisphaera granulorum</name>
    <dbReference type="NCBI Taxonomy" id="317664"/>
    <lineage>
        <taxon>Bacteria</taxon>
        <taxon>Bacillati</taxon>
        <taxon>Actinomycetota</taxon>
        <taxon>Actinomycetes</taxon>
        <taxon>Kineosporiales</taxon>
        <taxon>Kineosporiaceae</taxon>
        <taxon>Quadrisphaera</taxon>
    </lineage>
</organism>
<dbReference type="Proteomes" id="UP000245469">
    <property type="component" value="Unassembled WGS sequence"/>
</dbReference>
<gene>
    <name evidence="11" type="ORF">BXY45_10116</name>
</gene>
<dbReference type="InterPro" id="IPR025669">
    <property type="entry name" value="AAA_dom"/>
</dbReference>
<dbReference type="FunFam" id="3.40.50.300:FF:000527">
    <property type="entry name" value="Tyrosine-protein kinase etk"/>
    <property type="match status" value="1"/>
</dbReference>
<evidence type="ECO:0000313" key="12">
    <source>
        <dbReference type="Proteomes" id="UP000245469"/>
    </source>
</evidence>
<evidence type="ECO:0000256" key="3">
    <source>
        <dbReference type="ARBA" id="ARBA00022679"/>
    </source>
</evidence>
<keyword evidence="3" id="KW-0808">Transferase</keyword>
<protein>
    <recommendedName>
        <fullName evidence="2">non-specific protein-tyrosine kinase</fullName>
        <ecNumber evidence="2">2.7.10.2</ecNumber>
    </recommendedName>
</protein>
<dbReference type="Pfam" id="PF13614">
    <property type="entry name" value="AAA_31"/>
    <property type="match status" value="1"/>
</dbReference>
<evidence type="ECO:0000256" key="4">
    <source>
        <dbReference type="ARBA" id="ARBA00022741"/>
    </source>
</evidence>
<accession>A0A316AE69</accession>
<keyword evidence="9" id="KW-0812">Transmembrane</keyword>
<feature type="transmembrane region" description="Helical" evidence="9">
    <location>
        <begin position="175"/>
        <end position="194"/>
    </location>
</feature>
<evidence type="ECO:0000256" key="8">
    <source>
        <dbReference type="ARBA" id="ARBA00051245"/>
    </source>
</evidence>
<dbReference type="NCBIfam" id="TIGR01007">
    <property type="entry name" value="eps_fam"/>
    <property type="match status" value="1"/>
</dbReference>
<keyword evidence="7" id="KW-0829">Tyrosine-protein kinase</keyword>
<evidence type="ECO:0000256" key="2">
    <source>
        <dbReference type="ARBA" id="ARBA00011903"/>
    </source>
</evidence>
<keyword evidence="6" id="KW-0067">ATP-binding</keyword>
<dbReference type="EMBL" id="QGDQ01000001">
    <property type="protein sequence ID" value="PWJ56043.1"/>
    <property type="molecule type" value="Genomic_DNA"/>
</dbReference>
<dbReference type="CDD" id="cd05387">
    <property type="entry name" value="BY-kinase"/>
    <property type="match status" value="1"/>
</dbReference>
<evidence type="ECO:0000256" key="6">
    <source>
        <dbReference type="ARBA" id="ARBA00022840"/>
    </source>
</evidence>
<evidence type="ECO:0000259" key="10">
    <source>
        <dbReference type="Pfam" id="PF13614"/>
    </source>
</evidence>
<evidence type="ECO:0000256" key="5">
    <source>
        <dbReference type="ARBA" id="ARBA00022777"/>
    </source>
</evidence>
<dbReference type="AlphaFoldDB" id="A0A316AE69"/>
<proteinExistence type="inferred from homology"/>
<dbReference type="Gene3D" id="3.40.50.300">
    <property type="entry name" value="P-loop containing nucleotide triphosphate hydrolases"/>
    <property type="match status" value="1"/>
</dbReference>
<dbReference type="GO" id="GO:0005524">
    <property type="term" value="F:ATP binding"/>
    <property type="evidence" value="ECO:0007669"/>
    <property type="project" value="UniProtKB-KW"/>
</dbReference>
<keyword evidence="9" id="KW-0472">Membrane</keyword>
<comment type="catalytic activity">
    <reaction evidence="8">
        <text>L-tyrosyl-[protein] + ATP = O-phospho-L-tyrosyl-[protein] + ADP + H(+)</text>
        <dbReference type="Rhea" id="RHEA:10596"/>
        <dbReference type="Rhea" id="RHEA-COMP:10136"/>
        <dbReference type="Rhea" id="RHEA-COMP:20101"/>
        <dbReference type="ChEBI" id="CHEBI:15378"/>
        <dbReference type="ChEBI" id="CHEBI:30616"/>
        <dbReference type="ChEBI" id="CHEBI:46858"/>
        <dbReference type="ChEBI" id="CHEBI:61978"/>
        <dbReference type="ChEBI" id="CHEBI:456216"/>
        <dbReference type="EC" id="2.7.10.2"/>
    </reaction>
</comment>
<evidence type="ECO:0000313" key="11">
    <source>
        <dbReference type="EMBL" id="PWJ56043.1"/>
    </source>
</evidence>
<keyword evidence="9" id="KW-1133">Transmembrane helix</keyword>
<dbReference type="PANTHER" id="PTHR32309">
    <property type="entry name" value="TYROSINE-PROTEIN KINASE"/>
    <property type="match status" value="1"/>
</dbReference>
<keyword evidence="5" id="KW-0418">Kinase</keyword>
<dbReference type="RefSeq" id="WP_170131233.1">
    <property type="nucleotide sequence ID" value="NZ_QGDQ01000001.1"/>
</dbReference>
<sequence length="461" mass="48003">MELVDYVVLLRRRWLVLVLGGMLGGVLGVVSTVGQPDSFRAEATVFLSLDRGGSVSELAQGSSYTQGIIQSYVLLVTTPTVLQPVIDELGLDTTPQRLAKNITASSPVETVVIEIGATAGSARGAADVANAVASQLAVAVSDLEPSASSNSERIKVTTIAPASPPPFAFAPQRKLMAVLGLAAGLGLAVLFVVLRELLDTKVRTEEDVALVTEAPVLGAISERAGSEPELVPFSGDAGSPRGESYRRLRSNVQFMNLEGTSQVVVVTSSSAGEGKSTTAVNLAVTMAGAGARVLLIDADLRRPTVAKILGLVGEAGLATVLSGRAALADVLQPVGPQRMDVLTSGETPPNPNELLGSHQMGVLLQAAREQYDVVVLDAPPLLPVSDAAVLAAQADGALLVVNGSMTTRKHVETSIQSLLMARARLMGVVLNRVKGQVSSPYYYGPTVAQKPWGLRLRRSPA</sequence>
<dbReference type="GO" id="GO:0004715">
    <property type="term" value="F:non-membrane spanning protein tyrosine kinase activity"/>
    <property type="evidence" value="ECO:0007669"/>
    <property type="project" value="UniProtKB-EC"/>
</dbReference>
<dbReference type="EC" id="2.7.10.2" evidence="2"/>
<dbReference type="GO" id="GO:0042802">
    <property type="term" value="F:identical protein binding"/>
    <property type="evidence" value="ECO:0007669"/>
    <property type="project" value="UniProtKB-ARBA"/>
</dbReference>
<comment type="caution">
    <text evidence="11">The sequence shown here is derived from an EMBL/GenBank/DDBJ whole genome shotgun (WGS) entry which is preliminary data.</text>
</comment>
<evidence type="ECO:0000256" key="9">
    <source>
        <dbReference type="SAM" id="Phobius"/>
    </source>
</evidence>
<dbReference type="SUPFAM" id="SSF52540">
    <property type="entry name" value="P-loop containing nucleoside triphosphate hydrolases"/>
    <property type="match status" value="1"/>
</dbReference>
<evidence type="ECO:0000256" key="7">
    <source>
        <dbReference type="ARBA" id="ARBA00023137"/>
    </source>
</evidence>
<dbReference type="InterPro" id="IPR005702">
    <property type="entry name" value="Wzc-like_C"/>
</dbReference>
<dbReference type="InterPro" id="IPR027417">
    <property type="entry name" value="P-loop_NTPase"/>
</dbReference>
<name>A0A316AE69_9ACTN</name>
<evidence type="ECO:0000256" key="1">
    <source>
        <dbReference type="ARBA" id="ARBA00007316"/>
    </source>
</evidence>
<dbReference type="InterPro" id="IPR050445">
    <property type="entry name" value="Bact_polysacc_biosynth/exp"/>
</dbReference>
<dbReference type="GO" id="GO:0005886">
    <property type="term" value="C:plasma membrane"/>
    <property type="evidence" value="ECO:0007669"/>
    <property type="project" value="UniProtKB-ARBA"/>
</dbReference>
<feature type="domain" description="AAA" evidence="10">
    <location>
        <begin position="262"/>
        <end position="402"/>
    </location>
</feature>
<comment type="similarity">
    <text evidence="1">Belongs to the CpsD/CapB family.</text>
</comment>
<dbReference type="PANTHER" id="PTHR32309:SF13">
    <property type="entry name" value="FERRIC ENTEROBACTIN TRANSPORT PROTEIN FEPE"/>
    <property type="match status" value="1"/>
</dbReference>
<keyword evidence="12" id="KW-1185">Reference proteome</keyword>